<gene>
    <name evidence="2" type="ORF">HNQ70_003928</name>
</gene>
<dbReference type="Pfam" id="PF12146">
    <property type="entry name" value="Hydrolase_4"/>
    <property type="match status" value="1"/>
</dbReference>
<keyword evidence="3" id="KW-1185">Reference proteome</keyword>
<dbReference type="EMBL" id="JACHGB010000009">
    <property type="protein sequence ID" value="MBB5273896.1"/>
    <property type="molecule type" value="Genomic_DNA"/>
</dbReference>
<dbReference type="SUPFAM" id="SSF53474">
    <property type="entry name" value="alpha/beta-Hydrolases"/>
    <property type="match status" value="1"/>
</dbReference>
<sequence>MRARLEPAFLEGFQGGRRFALWVAPPEGRPARGSILCVQPFGEEANLSRRVLVAQASRLALAGWTTLLLDPYGTGDSDGATGDASLALWRADLLRASRLARERAPGPFVLWGTRLGALLAAELAIALDQIASAIIFWQPAATGAQLVDPLLKLATLGAAARKAAGRAGEADAAAKATAAARGMDAVASTDTGPASADREAPGFFPGIGDAARAEQVDVAGYRLRRELLDDLRGLTMQPPVQGEHSAPCPVLVLGIQRVYTPGAPSPKPLAQIAERWLHEGFLTSLRVVPGEPFWSSLEPSTPLLAFDATETFLESIDGDA</sequence>
<reference evidence="2 3" key="1">
    <citation type="submission" date="2020-08" db="EMBL/GenBank/DDBJ databases">
        <title>Genomic Encyclopedia of Type Strains, Phase IV (KMG-IV): sequencing the most valuable type-strain genomes for metagenomic binning, comparative biology and taxonomic classification.</title>
        <authorList>
            <person name="Goeker M."/>
        </authorList>
    </citation>
    <scope>NUCLEOTIDE SEQUENCE [LARGE SCALE GENOMIC DNA]</scope>
    <source>
        <strain evidence="2 3">DSM 29781</strain>
    </source>
</reference>
<dbReference type="AlphaFoldDB" id="A0A7W8MAA4"/>
<dbReference type="InterPro" id="IPR029058">
    <property type="entry name" value="AB_hydrolase_fold"/>
</dbReference>
<dbReference type="InterPro" id="IPR022742">
    <property type="entry name" value="Hydrolase_4"/>
</dbReference>
<organism evidence="2 3">
    <name type="scientific">Quisquiliibacterium transsilvanicum</name>
    <dbReference type="NCBI Taxonomy" id="1549638"/>
    <lineage>
        <taxon>Bacteria</taxon>
        <taxon>Pseudomonadati</taxon>
        <taxon>Pseudomonadota</taxon>
        <taxon>Betaproteobacteria</taxon>
        <taxon>Burkholderiales</taxon>
        <taxon>Burkholderiaceae</taxon>
        <taxon>Quisquiliibacterium</taxon>
    </lineage>
</organism>
<protein>
    <submittedName>
        <fullName evidence="2">Pimeloyl-ACP methyl ester carboxylesterase</fullName>
    </submittedName>
</protein>
<name>A0A7W8MAA4_9BURK</name>
<evidence type="ECO:0000259" key="1">
    <source>
        <dbReference type="Pfam" id="PF12146"/>
    </source>
</evidence>
<proteinExistence type="predicted"/>
<dbReference type="Gene3D" id="3.40.50.1820">
    <property type="entry name" value="alpha/beta hydrolase"/>
    <property type="match status" value="1"/>
</dbReference>
<feature type="domain" description="Serine aminopeptidase S33" evidence="1">
    <location>
        <begin position="54"/>
        <end position="154"/>
    </location>
</feature>
<evidence type="ECO:0000313" key="3">
    <source>
        <dbReference type="Proteomes" id="UP000532440"/>
    </source>
</evidence>
<evidence type="ECO:0000313" key="2">
    <source>
        <dbReference type="EMBL" id="MBB5273896.1"/>
    </source>
</evidence>
<dbReference type="RefSeq" id="WP_183970751.1">
    <property type="nucleotide sequence ID" value="NZ_BAABEW010000005.1"/>
</dbReference>
<accession>A0A7W8MAA4</accession>
<dbReference type="Proteomes" id="UP000532440">
    <property type="component" value="Unassembled WGS sequence"/>
</dbReference>
<comment type="caution">
    <text evidence="2">The sequence shown here is derived from an EMBL/GenBank/DDBJ whole genome shotgun (WGS) entry which is preliminary data.</text>
</comment>